<feature type="region of interest" description="Disordered" evidence="1">
    <location>
        <begin position="620"/>
        <end position="654"/>
    </location>
</feature>
<evidence type="ECO:0000313" key="3">
    <source>
        <dbReference type="EMBL" id="CAL4762944.1"/>
    </source>
</evidence>
<dbReference type="OrthoDB" id="432405at2759"/>
<evidence type="ECO:0000256" key="1">
    <source>
        <dbReference type="SAM" id="MobiDB-lite"/>
    </source>
</evidence>
<feature type="region of interest" description="Disordered" evidence="1">
    <location>
        <begin position="463"/>
        <end position="587"/>
    </location>
</feature>
<feature type="compositionally biased region" description="Basic and acidic residues" evidence="1">
    <location>
        <begin position="235"/>
        <end position="250"/>
    </location>
</feature>
<feature type="compositionally biased region" description="Basic residues" evidence="1">
    <location>
        <begin position="292"/>
        <end position="308"/>
    </location>
</feature>
<feature type="non-terminal residue" evidence="2">
    <location>
        <position position="1"/>
    </location>
</feature>
<feature type="region of interest" description="Disordered" evidence="1">
    <location>
        <begin position="272"/>
        <end position="334"/>
    </location>
</feature>
<accession>A0A9P1BLP1</accession>
<dbReference type="EMBL" id="CAMXCT010000215">
    <property type="protein sequence ID" value="CAI3975632.1"/>
    <property type="molecule type" value="Genomic_DNA"/>
</dbReference>
<comment type="caution">
    <text evidence="2">The sequence shown here is derived from an EMBL/GenBank/DDBJ whole genome shotgun (WGS) entry which is preliminary data.</text>
</comment>
<feature type="region of interest" description="Disordered" evidence="1">
    <location>
        <begin position="795"/>
        <end position="818"/>
    </location>
</feature>
<protein>
    <submittedName>
        <fullName evidence="2">Uncharacterized protein</fullName>
    </submittedName>
</protein>
<feature type="compositionally biased region" description="Acidic residues" evidence="1">
    <location>
        <begin position="803"/>
        <end position="816"/>
    </location>
</feature>
<keyword evidence="4" id="KW-1185">Reference proteome</keyword>
<dbReference type="EMBL" id="CAMXCT020000215">
    <property type="protein sequence ID" value="CAL1129007.1"/>
    <property type="molecule type" value="Genomic_DNA"/>
</dbReference>
<reference evidence="3 4" key="2">
    <citation type="submission" date="2024-05" db="EMBL/GenBank/DDBJ databases">
        <authorList>
            <person name="Chen Y."/>
            <person name="Shah S."/>
            <person name="Dougan E. K."/>
            <person name="Thang M."/>
            <person name="Chan C."/>
        </authorList>
    </citation>
    <scope>NUCLEOTIDE SEQUENCE [LARGE SCALE GENOMIC DNA]</scope>
</reference>
<feature type="region of interest" description="Disordered" evidence="1">
    <location>
        <begin position="217"/>
        <end position="252"/>
    </location>
</feature>
<organism evidence="2">
    <name type="scientific">Cladocopium goreaui</name>
    <dbReference type="NCBI Taxonomy" id="2562237"/>
    <lineage>
        <taxon>Eukaryota</taxon>
        <taxon>Sar</taxon>
        <taxon>Alveolata</taxon>
        <taxon>Dinophyceae</taxon>
        <taxon>Suessiales</taxon>
        <taxon>Symbiodiniaceae</taxon>
        <taxon>Cladocopium</taxon>
    </lineage>
</organism>
<evidence type="ECO:0000313" key="2">
    <source>
        <dbReference type="EMBL" id="CAI3975632.1"/>
    </source>
</evidence>
<proteinExistence type="predicted"/>
<dbReference type="AlphaFoldDB" id="A0A9P1BLP1"/>
<feature type="compositionally biased region" description="Basic and acidic residues" evidence="1">
    <location>
        <begin position="324"/>
        <end position="333"/>
    </location>
</feature>
<name>A0A9P1BLP1_9DINO</name>
<dbReference type="EMBL" id="CAMXCT030000215">
    <property type="protein sequence ID" value="CAL4762944.1"/>
    <property type="molecule type" value="Genomic_DNA"/>
</dbReference>
<dbReference type="Proteomes" id="UP001152797">
    <property type="component" value="Unassembled WGS sequence"/>
</dbReference>
<sequence length="956" mass="105612">EVLPVEKANEIVSNYKAGGAAAAHPIEEHENSSTTPNPLQGLADDLEDVAAIRKYCLKNKALLSWLSPQKVGVVSNKSLKMNAPVLEIVLRKWCPVAPDRKTVPVNFLKKQIIELRESLELTENIGLTHCESHAIKSFVSRLIRMHDGTRKRDSTFRRLVGVIAQYFTARNRSGQVVDGPGDHQEVMSWEEEGQSESQSSPNDETDILLEEKLAKVLGGTPRPSSPVPQSPSTKELQKPAHEPKTVVVDKLEDDDLDQEVTLTRKDQLAVAAALQQKHPPEEEDEPGDEGKKQRKRRGKTPKGQKMKRPAASTRQKGVPKTGKSTREVKDPKVEPSLSFHNALRAAFESEVQEKVKTPSKLEDPFWKFCLERWNVDMPIGQLAATALVWANAFLEVPPPCLSLLHMPDMGWLRSVVQGQVMPVQPAGLMPEVDDKTPLVELFASLSYDDMWDDASLRALQKKLATPTAVPPESEDSKTMTESKTPPESVVVPMDAPKPSADQKDVIEVPDDSQPGDASSYPYRTWPPPDRQETANPPESPGASHRRVATPEPEVPATLRQETPELVTPGVPNSGGGPESICPSPSDLGERFEEAAKQDEFGPMVPVAMVPVVVADIPPSQPRFEFPDSPGHAAGDSGDESELLKAPEPPPQLSDNAVKARLRRVFLPRADGSYLVPEDLVKEYKNINTRDRIQALYEKCGYNSDVFVKKVTEVHEQINEQKKIKGIKKFCESRPGYTRSSKYGDGTMYWTLKKVSGTNKPFGLRRTTRHMLQEMMEREETASSFGVTRVGTSWGGALGGGAAAEEEAEQDTDDDGGDERGKVLKLLQKVRSLVTELTSVEEKMMSQYTHGVVAGFKKESLVPKGEKSAGDDKKRDRMMLEQLAESMGDHARKVKQVGALHFSGRNLGLGAGVGDGYAENKTEEDYRLKLDNVEDSWATHERILRVLLRVATNAIEM</sequence>
<feature type="non-terminal residue" evidence="2">
    <location>
        <position position="956"/>
    </location>
</feature>
<reference evidence="2" key="1">
    <citation type="submission" date="2022-10" db="EMBL/GenBank/DDBJ databases">
        <authorList>
            <person name="Chen Y."/>
            <person name="Dougan E. K."/>
            <person name="Chan C."/>
            <person name="Rhodes N."/>
            <person name="Thang M."/>
        </authorList>
    </citation>
    <scope>NUCLEOTIDE SEQUENCE</scope>
</reference>
<evidence type="ECO:0000313" key="4">
    <source>
        <dbReference type="Proteomes" id="UP001152797"/>
    </source>
</evidence>
<gene>
    <name evidence="2" type="ORF">C1SCF055_LOCUS3930</name>
</gene>